<dbReference type="Proteomes" id="UP000006062">
    <property type="component" value="Chromosome"/>
</dbReference>
<dbReference type="KEGG" id="tvi:Thivi_1453"/>
<evidence type="ECO:0000313" key="3">
    <source>
        <dbReference type="Proteomes" id="UP000006062"/>
    </source>
</evidence>
<proteinExistence type="predicted"/>
<name>I3Y8Z1_THIV6</name>
<dbReference type="HOGENOM" id="CLU_2222043_0_0_6"/>
<gene>
    <name evidence="2" type="ordered locus">Thivi_1453</name>
</gene>
<protein>
    <submittedName>
        <fullName evidence="2">Uncharacterized protein</fullName>
    </submittedName>
</protein>
<organism evidence="2 3">
    <name type="scientific">Thiocystis violascens (strain ATCC 17096 / DSM 198 / 6111)</name>
    <name type="common">Chromatium violascens</name>
    <dbReference type="NCBI Taxonomy" id="765911"/>
    <lineage>
        <taxon>Bacteria</taxon>
        <taxon>Pseudomonadati</taxon>
        <taxon>Pseudomonadota</taxon>
        <taxon>Gammaproteobacteria</taxon>
        <taxon>Chromatiales</taxon>
        <taxon>Chromatiaceae</taxon>
        <taxon>Thiocystis</taxon>
    </lineage>
</organism>
<dbReference type="AlphaFoldDB" id="I3Y8Z1"/>
<dbReference type="EMBL" id="CP003154">
    <property type="protein sequence ID" value="AFL73459.1"/>
    <property type="molecule type" value="Genomic_DNA"/>
</dbReference>
<accession>I3Y8Z1</accession>
<keyword evidence="3" id="KW-1185">Reference proteome</keyword>
<evidence type="ECO:0000256" key="1">
    <source>
        <dbReference type="SAM" id="Phobius"/>
    </source>
</evidence>
<sequence length="106" mass="11961">MRRGQSRGGWKASHVPVIALSLFVAGPLGLLLTALFFVFRNGESAASTNPIEVVDSRQDTRETLGSWRDNFDQDTEVYLLNRDHEDLLEIITRLRDEDDAQSISRS</sequence>
<evidence type="ECO:0000313" key="2">
    <source>
        <dbReference type="EMBL" id="AFL73459.1"/>
    </source>
</evidence>
<keyword evidence="1" id="KW-0472">Membrane</keyword>
<feature type="transmembrane region" description="Helical" evidence="1">
    <location>
        <begin position="12"/>
        <end position="39"/>
    </location>
</feature>
<keyword evidence="1" id="KW-0812">Transmembrane</keyword>
<keyword evidence="1" id="KW-1133">Transmembrane helix</keyword>
<reference evidence="2 3" key="1">
    <citation type="submission" date="2012-06" db="EMBL/GenBank/DDBJ databases">
        <title>Complete sequence of Thiocystis violascens DSM 198.</title>
        <authorList>
            <consortium name="US DOE Joint Genome Institute"/>
            <person name="Lucas S."/>
            <person name="Han J."/>
            <person name="Lapidus A."/>
            <person name="Cheng J.-F."/>
            <person name="Goodwin L."/>
            <person name="Pitluck S."/>
            <person name="Peters L."/>
            <person name="Ovchinnikova G."/>
            <person name="Teshima H."/>
            <person name="Detter J.C."/>
            <person name="Han C."/>
            <person name="Tapia R."/>
            <person name="Land M."/>
            <person name="Hauser L."/>
            <person name="Kyrpides N."/>
            <person name="Ivanova N."/>
            <person name="Pagani I."/>
            <person name="Vogl K."/>
            <person name="Liu Z."/>
            <person name="Frigaard N.-U."/>
            <person name="Bryant D."/>
            <person name="Woyke T."/>
        </authorList>
    </citation>
    <scope>NUCLEOTIDE SEQUENCE [LARGE SCALE GENOMIC DNA]</scope>
    <source>
        <strain evidence="3">ATCC 17096 / DSM 198 / 6111</strain>
    </source>
</reference>